<evidence type="ECO:0000256" key="3">
    <source>
        <dbReference type="ARBA" id="ARBA00022679"/>
    </source>
</evidence>
<evidence type="ECO:0000313" key="7">
    <source>
        <dbReference type="Proteomes" id="UP000182491"/>
    </source>
</evidence>
<dbReference type="STRING" id="388950.GCA_001611675_00142"/>
<name>A0A1I7GJ52_9BACT</name>
<dbReference type="PANTHER" id="PTHR43630">
    <property type="entry name" value="POLY-BETA-1,6-N-ACETYL-D-GLUCOSAMINE SYNTHASE"/>
    <property type="match status" value="1"/>
</dbReference>
<evidence type="ECO:0000256" key="2">
    <source>
        <dbReference type="ARBA" id="ARBA00022676"/>
    </source>
</evidence>
<dbReference type="Proteomes" id="UP000182491">
    <property type="component" value="Unassembled WGS sequence"/>
</dbReference>
<dbReference type="OrthoDB" id="9800276at2"/>
<dbReference type="SUPFAM" id="SSF53448">
    <property type="entry name" value="Nucleotide-diphospho-sugar transferases"/>
    <property type="match status" value="1"/>
</dbReference>
<keyword evidence="3 6" id="KW-0808">Transferase</keyword>
<keyword evidence="2" id="KW-0328">Glycosyltransferase</keyword>
<keyword evidence="7" id="KW-1185">Reference proteome</keyword>
<feature type="transmembrane region" description="Helical" evidence="4">
    <location>
        <begin position="329"/>
        <end position="353"/>
    </location>
</feature>
<dbReference type="InterPro" id="IPR001173">
    <property type="entry name" value="Glyco_trans_2-like"/>
</dbReference>
<dbReference type="Gene3D" id="3.90.550.10">
    <property type="entry name" value="Spore Coat Polysaccharide Biosynthesis Protein SpsA, Chain A"/>
    <property type="match status" value="1"/>
</dbReference>
<organism evidence="6 7">
    <name type="scientific">Pontibacter akesuensis</name>
    <dbReference type="NCBI Taxonomy" id="388950"/>
    <lineage>
        <taxon>Bacteria</taxon>
        <taxon>Pseudomonadati</taxon>
        <taxon>Bacteroidota</taxon>
        <taxon>Cytophagia</taxon>
        <taxon>Cytophagales</taxon>
        <taxon>Hymenobacteraceae</taxon>
        <taxon>Pontibacter</taxon>
    </lineage>
</organism>
<evidence type="ECO:0000313" key="6">
    <source>
        <dbReference type="EMBL" id="SFU48286.1"/>
    </source>
</evidence>
<comment type="similarity">
    <text evidence="1">Belongs to the glycosyltransferase 2 family.</text>
</comment>
<dbReference type="PANTHER" id="PTHR43630:SF1">
    <property type="entry name" value="POLY-BETA-1,6-N-ACETYL-D-GLUCOSAMINE SYNTHASE"/>
    <property type="match status" value="1"/>
</dbReference>
<evidence type="ECO:0000256" key="1">
    <source>
        <dbReference type="ARBA" id="ARBA00006739"/>
    </source>
</evidence>
<dbReference type="InterPro" id="IPR029044">
    <property type="entry name" value="Nucleotide-diphossugar_trans"/>
</dbReference>
<dbReference type="EMBL" id="FPCA01000001">
    <property type="protein sequence ID" value="SFU48286.1"/>
    <property type="molecule type" value="Genomic_DNA"/>
</dbReference>
<reference evidence="7" key="1">
    <citation type="submission" date="2016-10" db="EMBL/GenBank/DDBJ databases">
        <authorList>
            <person name="Varghese N."/>
        </authorList>
    </citation>
    <scope>NUCLEOTIDE SEQUENCE [LARGE SCALE GENOMIC DNA]</scope>
    <source>
        <strain evidence="7">DSM 18820</strain>
    </source>
</reference>
<gene>
    <name evidence="6" type="ORF">SAMN04487941_1044</name>
</gene>
<feature type="domain" description="Glycosyltransferase 2-like" evidence="5">
    <location>
        <begin position="40"/>
        <end position="210"/>
    </location>
</feature>
<feature type="transmembrane region" description="Helical" evidence="4">
    <location>
        <begin position="6"/>
        <end position="24"/>
    </location>
</feature>
<keyword evidence="4" id="KW-1133">Transmembrane helix</keyword>
<feature type="transmembrane region" description="Helical" evidence="4">
    <location>
        <begin position="272"/>
        <end position="289"/>
    </location>
</feature>
<dbReference type="GO" id="GO:0016757">
    <property type="term" value="F:glycosyltransferase activity"/>
    <property type="evidence" value="ECO:0007669"/>
    <property type="project" value="UniProtKB-KW"/>
</dbReference>
<dbReference type="AlphaFoldDB" id="A0A1I7GJ52"/>
<keyword evidence="4" id="KW-0812">Transmembrane</keyword>
<feature type="transmembrane region" description="Helical" evidence="4">
    <location>
        <begin position="295"/>
        <end position="317"/>
    </location>
</feature>
<protein>
    <submittedName>
        <fullName evidence="6">Glycosyltransferase, catalytic subunit of cellulose synthase and poly-beta-1,6-N-acetylglucosamine synthase</fullName>
    </submittedName>
</protein>
<dbReference type="RefSeq" id="WP_068836382.1">
    <property type="nucleotide sequence ID" value="NZ_BMXC01000001.1"/>
</dbReference>
<proteinExistence type="inferred from homology"/>
<sequence length="364" mass="41616">MIVSVAYFILYFTLFFVLLALLLFNRKQYAASLTDFPPVSILIAARNEEHTVLRCLQALEQLNYPKDKIEVLIGDDASTDNTRAVIDAFISDKPNHTCITITHTLGKAKGKANVLAHLAKLATTNYFFYTDADIAVPPQWIETMLAGLENEKIGVVTGITTTAGKGFFAKLLALDWLYALGLIQVVSDLNLRVTTMGNNMLLRRRAYEEVGGYEGIDFSITEDIAIFNQVLKRGWGFRNIYSKEVLALSTPPENLKSYLDQRRRWMRGSMHLPFYMAIIFILHSAYYPVLLPFFAYTSVGVMLAIFTFKLVLQSLFLRICLRRVGRTTAWWMYPLFELYLVVSSIILIVYFFLPIKTNWKGRKY</sequence>
<keyword evidence="4" id="KW-0472">Membrane</keyword>
<accession>A0A1I7GJ52</accession>
<evidence type="ECO:0000259" key="5">
    <source>
        <dbReference type="Pfam" id="PF00535"/>
    </source>
</evidence>
<evidence type="ECO:0000256" key="4">
    <source>
        <dbReference type="SAM" id="Phobius"/>
    </source>
</evidence>
<dbReference type="Pfam" id="PF00535">
    <property type="entry name" value="Glycos_transf_2"/>
    <property type="match status" value="1"/>
</dbReference>